<evidence type="ECO:0000259" key="3">
    <source>
        <dbReference type="Pfam" id="PF14699"/>
    </source>
</evidence>
<name>A0AAV2T5H3_CALDB</name>
<comment type="caution">
    <text evidence="6">The sequence shown here is derived from an EMBL/GenBank/DDBJ whole genome shotgun (WGS) entry which is preliminary data.</text>
</comment>
<dbReference type="InterPro" id="IPR032790">
    <property type="entry name" value="GDE_C"/>
</dbReference>
<dbReference type="SUPFAM" id="SSF51445">
    <property type="entry name" value="(Trans)glycosidases"/>
    <property type="match status" value="1"/>
</dbReference>
<evidence type="ECO:0000259" key="4">
    <source>
        <dbReference type="Pfam" id="PF14701"/>
    </source>
</evidence>
<dbReference type="Gene3D" id="3.20.20.80">
    <property type="entry name" value="Glycosidases"/>
    <property type="match status" value="2"/>
</dbReference>
<dbReference type="InterPro" id="IPR008928">
    <property type="entry name" value="6-hairpin_glycosidase_sf"/>
</dbReference>
<dbReference type="Proteomes" id="UP001497525">
    <property type="component" value="Unassembled WGS sequence"/>
</dbReference>
<feature type="domain" description="Glycogen debranching enzyme central" evidence="5">
    <location>
        <begin position="725"/>
        <end position="1023"/>
    </location>
</feature>
<reference evidence="6" key="1">
    <citation type="submission" date="2024-06" db="EMBL/GenBank/DDBJ databases">
        <authorList>
            <person name="Liu X."/>
            <person name="Lenzi L."/>
            <person name="Haldenby T S."/>
            <person name="Uol C."/>
        </authorList>
    </citation>
    <scope>NUCLEOTIDE SEQUENCE</scope>
</reference>
<dbReference type="PANTHER" id="PTHR10569">
    <property type="entry name" value="GLYCOGEN DEBRANCHING ENZYME"/>
    <property type="match status" value="1"/>
</dbReference>
<dbReference type="Gene3D" id="1.50.10.10">
    <property type="match status" value="1"/>
</dbReference>
<evidence type="ECO:0000313" key="7">
    <source>
        <dbReference type="Proteomes" id="UP001497525"/>
    </source>
</evidence>
<dbReference type="InterPro" id="IPR010401">
    <property type="entry name" value="AGL/Gdb1"/>
</dbReference>
<dbReference type="InterPro" id="IPR012341">
    <property type="entry name" value="6hp_glycosidase-like_sf"/>
</dbReference>
<dbReference type="PANTHER" id="PTHR10569:SF2">
    <property type="entry name" value="GLYCOGEN DEBRANCHING ENZYME"/>
    <property type="match status" value="1"/>
</dbReference>
<dbReference type="InterPro" id="IPR032788">
    <property type="entry name" value="AGL_central"/>
</dbReference>
<feature type="domain" description="Eukaryotic glycogen debranching enzyme N-terminal" evidence="3">
    <location>
        <begin position="28"/>
        <end position="128"/>
    </location>
</feature>
<organism evidence="6 7">
    <name type="scientific">Calicophoron daubneyi</name>
    <name type="common">Rumen fluke</name>
    <name type="synonym">Paramphistomum daubneyi</name>
    <dbReference type="NCBI Taxonomy" id="300641"/>
    <lineage>
        <taxon>Eukaryota</taxon>
        <taxon>Metazoa</taxon>
        <taxon>Spiralia</taxon>
        <taxon>Lophotrochozoa</taxon>
        <taxon>Platyhelminthes</taxon>
        <taxon>Trematoda</taxon>
        <taxon>Digenea</taxon>
        <taxon>Plagiorchiida</taxon>
        <taxon>Pronocephalata</taxon>
        <taxon>Paramphistomoidea</taxon>
        <taxon>Paramphistomidae</taxon>
        <taxon>Calicophoron</taxon>
    </lineage>
</organism>
<feature type="domain" description="Glycogen debranching enzyme glucanotransferase" evidence="4">
    <location>
        <begin position="145"/>
        <end position="585"/>
    </location>
</feature>
<dbReference type="GO" id="GO:0004134">
    <property type="term" value="F:4-alpha-glucanotransferase activity"/>
    <property type="evidence" value="ECO:0007669"/>
    <property type="project" value="InterPro"/>
</dbReference>
<proteinExistence type="predicted"/>
<dbReference type="Pfam" id="PF06202">
    <property type="entry name" value="GDE_C"/>
    <property type="match status" value="1"/>
</dbReference>
<dbReference type="FunFam" id="3.20.20.80:FF:000070">
    <property type="entry name" value="GDB1p Glycogen debranching enzyme"/>
    <property type="match status" value="1"/>
</dbReference>
<dbReference type="GO" id="GO:0004135">
    <property type="term" value="F:amylo-alpha-1,6-glucosidase activity"/>
    <property type="evidence" value="ECO:0007669"/>
    <property type="project" value="InterPro"/>
</dbReference>
<dbReference type="Pfam" id="PF14702">
    <property type="entry name" value="hGDE_central"/>
    <property type="match status" value="1"/>
</dbReference>
<dbReference type="GO" id="GO:0005980">
    <property type="term" value="P:glycogen catabolic process"/>
    <property type="evidence" value="ECO:0007669"/>
    <property type="project" value="InterPro"/>
</dbReference>
<protein>
    <submittedName>
        <fullName evidence="6">Uncharacterized protein</fullName>
    </submittedName>
</protein>
<keyword evidence="1" id="KW-0175">Coiled coil</keyword>
<dbReference type="Pfam" id="PF14701">
    <property type="entry name" value="hDGE_amylase"/>
    <property type="match status" value="1"/>
</dbReference>
<dbReference type="Pfam" id="PF14699">
    <property type="entry name" value="hGDE_N"/>
    <property type="match status" value="1"/>
</dbReference>
<evidence type="ECO:0000256" key="1">
    <source>
        <dbReference type="SAM" id="Coils"/>
    </source>
</evidence>
<feature type="domain" description="Glycogen debranching enzyme C-terminal" evidence="2">
    <location>
        <begin position="1132"/>
        <end position="1639"/>
    </location>
</feature>
<dbReference type="InterPro" id="IPR029436">
    <property type="entry name" value="AGL_euk_N"/>
</dbReference>
<dbReference type="EMBL" id="CAXLJL010000123">
    <property type="protein sequence ID" value="CAL5132384.1"/>
    <property type="molecule type" value="Genomic_DNA"/>
</dbReference>
<evidence type="ECO:0000259" key="5">
    <source>
        <dbReference type="Pfam" id="PF14702"/>
    </source>
</evidence>
<sequence>MPRIVEYIISNGMNAEGELFRVKKDWVVRFVPDVSLVGLNIRFFINYPGPGSDTFDRSAYRELQFINPTISKKEVDCFDNYFELSSLSVSGSFRFYFSTDGSAPAPPSDGILNNSIAGSGYITVDPHFRGKFGGSGSPDDERDWDLDGVVLQSYVSKYLGPFDEWESRLATAFEGKYNMIHFTPMQELGYSHSAYSIRDQLKVNPNFTPKNSSKPLDWDDIEKYIRHLENDYSVLSMADLVFNHTSNDSPWLHEHPECGYNVVNSPHLVAAYILDTIVWQLSLQAGSGALSNRGINPRPSNPDTELPAMRSWLWEQIDRARLYEFFMADVVAVQGEFVDWLLSGKSSIEAVSFVSDSDRLALAIAGRRRGRRFGATVDFKLARKEFVGVRDHSMPLTEAAARAAADRLKVRLEELNGQKRAEIDEHLRVAVENVIANARYHFFDSNGPKWGTITRKTPIMSRYFYHPVKDVKTVEEAERVLDTKDAPRIMAFNGWVMNFNPLDNFAELPSFVYLRRELIVWGDSVKLRYGKSPNDCPYLWERMAQYSALTARIFHAVRLDNCHSTPLPVAQYMLEKARAVRPNLYVVAELFTGSEYVDNVFINKLSLNSLIRETLASWSGRDLGSSLYRYGVNRPAGAFFEQFGSRRLYPAVAHALLYDQTHDNQSVAEKHCFFDYLPLAALCSACCCAIGSTRGYEELVPHNIDVVKETRMYAKWPEQVNPTVGLVEAKSLLNELHTWLSFQSFTETYVDQVTDNVIAVTRICPQTRESVVVVCHTAFSYDQAVRGHVDFRPIEVGGQVNRLLYEMRTIQASHDRPDSQFKKNSVFINGLQGVRFSILSNADPKESKMFRVDRPTGGRGASADRLTFHYFPPGSVVIVSVRLAKEQEKAVAELHDLLYNQFGCSLRRTRKSVSIGKGEKAYMPRELPTDTGLLDPNVLRMQITGLRLIDLNQALFRCKAEGLACEPQCGAYDVPGYGELCYLGFESIAAVMSEIRNKNDLGHAICGNLRNGEWLAHFLVDRLCVIPKHADTVFSPSLVDVGKTLKILFSPLANLPRYLVPAFFDVLVGNVTNLLHGEVVLQMEPWIRTTSSLVKRLAVATNQFYGFVGNCRLPNALPFQPSETKTQETINTDSSVYCSLSAGLPHFSEGMWRCWGRDTFISLRGCLLLTGRYQEAAQIILSYAGLLRHGLIPNLTGEGQNVQPRYNCRDAVWYWLYAIVCYERAVAKRDSGNRQASAASHPDSIDVSGKVADTPTSSRLNWAMNPTTAGSLMERPVWRWFTTDDAPGWPYEKPERRSSVINMRVQVFHEIMQEALQRHFSGIDFVERNAGPEIDEHMRPEGFHVTACVDTKTGFPRGGNAFNCGTWMDKMGSSDKAGNRGVPATPRDGAAVELVGLAYAVASWLHEAHRTSTPDGQVCYPHSGVQEPDGKFITWHDWMTKLKSNFEPAFWIADNTTDKSLAYNRGIYRDSVGSSSSFTDNQLRPNFLVTMVVAPELFTPHRAHRALEIVRERLVGPIGIRTLGNNDMAYRGDYDNSNDSTDFAVAKGFNYHQGPEWVWPTGYYLRARLLFARILARESGSSSMYILKDAIRECQQILARLDAAILSTPWRSLPELTNSNGKICYDSCPAQAWSVGCAMEAVYDLMSTRL</sequence>
<dbReference type="InterPro" id="IPR032792">
    <property type="entry name" value="AGL_glucanoTrfase"/>
</dbReference>
<feature type="coiled-coil region" evidence="1">
    <location>
        <begin position="398"/>
        <end position="425"/>
    </location>
</feature>
<accession>A0AAV2T5H3</accession>
<gene>
    <name evidence="6" type="ORF">CDAUBV1_LOCUS5217</name>
</gene>
<evidence type="ECO:0000313" key="6">
    <source>
        <dbReference type="EMBL" id="CAL5132384.1"/>
    </source>
</evidence>
<evidence type="ECO:0000259" key="2">
    <source>
        <dbReference type="Pfam" id="PF06202"/>
    </source>
</evidence>
<dbReference type="InterPro" id="IPR017853">
    <property type="entry name" value="GH"/>
</dbReference>
<dbReference type="SUPFAM" id="SSF48208">
    <property type="entry name" value="Six-hairpin glycosidases"/>
    <property type="match status" value="1"/>
</dbReference>